<name>A0A955I042_9BACT</name>
<dbReference type="SUPFAM" id="SSF52540">
    <property type="entry name" value="P-loop containing nucleoside triphosphate hydrolases"/>
    <property type="match status" value="1"/>
</dbReference>
<dbReference type="InterPro" id="IPR050678">
    <property type="entry name" value="DNA_Partitioning_ATPase"/>
</dbReference>
<gene>
    <name evidence="2" type="ORF">KC685_01450</name>
</gene>
<dbReference type="EMBL" id="JAGQLN010000004">
    <property type="protein sequence ID" value="MCA9376570.1"/>
    <property type="molecule type" value="Genomic_DNA"/>
</dbReference>
<protein>
    <submittedName>
        <fullName evidence="2">ParA family protein</fullName>
    </submittedName>
</protein>
<dbReference type="PANTHER" id="PTHR13696:SF52">
    <property type="entry name" value="PARA FAMILY PROTEIN CT_582"/>
    <property type="match status" value="1"/>
</dbReference>
<dbReference type="PIRSF" id="PIRSF009320">
    <property type="entry name" value="Nuc_binding_HP_1000"/>
    <property type="match status" value="1"/>
</dbReference>
<dbReference type="AlphaFoldDB" id="A0A955I042"/>
<proteinExistence type="predicted"/>
<dbReference type="InterPro" id="IPR027417">
    <property type="entry name" value="P-loop_NTPase"/>
</dbReference>
<evidence type="ECO:0000259" key="1">
    <source>
        <dbReference type="Pfam" id="PF13614"/>
    </source>
</evidence>
<dbReference type="InterPro" id="IPR025669">
    <property type="entry name" value="AAA_dom"/>
</dbReference>
<feature type="domain" description="AAA" evidence="1">
    <location>
        <begin position="1"/>
        <end position="187"/>
    </location>
</feature>
<dbReference type="PANTHER" id="PTHR13696">
    <property type="entry name" value="P-LOOP CONTAINING NUCLEOSIDE TRIPHOSPHATE HYDROLASE"/>
    <property type="match status" value="1"/>
</dbReference>
<reference evidence="2" key="1">
    <citation type="submission" date="2020-04" db="EMBL/GenBank/DDBJ databases">
        <authorList>
            <person name="Zhang T."/>
        </authorList>
    </citation>
    <scope>NUCLEOTIDE SEQUENCE</scope>
    <source>
        <strain evidence="2">HKST-UBA17</strain>
    </source>
</reference>
<reference evidence="2" key="2">
    <citation type="journal article" date="2021" name="Microbiome">
        <title>Successional dynamics and alternative stable states in a saline activated sludge microbial community over 9 years.</title>
        <authorList>
            <person name="Wang Y."/>
            <person name="Ye J."/>
            <person name="Ju F."/>
            <person name="Liu L."/>
            <person name="Boyd J.A."/>
            <person name="Deng Y."/>
            <person name="Parks D.H."/>
            <person name="Jiang X."/>
            <person name="Yin X."/>
            <person name="Woodcroft B.J."/>
            <person name="Tyson G.W."/>
            <person name="Hugenholtz P."/>
            <person name="Polz M.F."/>
            <person name="Zhang T."/>
        </authorList>
    </citation>
    <scope>NUCLEOTIDE SEQUENCE</scope>
    <source>
        <strain evidence="2">HKST-UBA17</strain>
    </source>
</reference>
<sequence length="265" mass="28883">MKVFVIANQKGGVGKTTTAINLGAGLAALGKKVLLIDLDPQANLSSGIGFTASYDLNQWDKDSKAPYKNIYDILVNKEPISSVFVTTEYQNLMLVPSHLSLAGAEVEMVNMMARETILKKALSGFKSDVEYVIIDCPPSLGLLTINALTAADSMLVPIQCEYFALEGLGQLLRTTELVKSINPELTIGGVILTMFDSRTKLSNQVVNEVNEYFSDIVFNTIIPRNVRLSEAPSFGQPINEYDSNSSGANAYQQLAKEFVARFEGK</sequence>
<comment type="caution">
    <text evidence="2">The sequence shown here is derived from an EMBL/GenBank/DDBJ whole genome shotgun (WGS) entry which is preliminary data.</text>
</comment>
<accession>A0A955I042</accession>
<dbReference type="Pfam" id="PF13614">
    <property type="entry name" value="AAA_31"/>
    <property type="match status" value="1"/>
</dbReference>
<dbReference type="Proteomes" id="UP000741282">
    <property type="component" value="Unassembled WGS sequence"/>
</dbReference>
<evidence type="ECO:0000313" key="2">
    <source>
        <dbReference type="EMBL" id="MCA9376570.1"/>
    </source>
</evidence>
<evidence type="ECO:0000313" key="3">
    <source>
        <dbReference type="Proteomes" id="UP000741282"/>
    </source>
</evidence>
<dbReference type="CDD" id="cd02042">
    <property type="entry name" value="ParAB_family"/>
    <property type="match status" value="1"/>
</dbReference>
<dbReference type="FunFam" id="3.40.50.300:FF:000285">
    <property type="entry name" value="Sporulation initiation inhibitor Soj"/>
    <property type="match status" value="1"/>
</dbReference>
<dbReference type="Gene3D" id="3.40.50.300">
    <property type="entry name" value="P-loop containing nucleotide triphosphate hydrolases"/>
    <property type="match status" value="1"/>
</dbReference>
<organism evidence="2 3">
    <name type="scientific">Candidatus Dojkabacteria bacterium</name>
    <dbReference type="NCBI Taxonomy" id="2099670"/>
    <lineage>
        <taxon>Bacteria</taxon>
        <taxon>Candidatus Dojkabacteria</taxon>
    </lineage>
</organism>